<sequence length="364" mass="39668">MAPIENPAIPEGSVVVVTGANGYIASQIADQFIQAGYVVRGTVRNPKKSAWLVPHFEKVYGNGKFELHVVPDMQADGAYDEAIKGAAAFVHTATVIDFNGDPADVIGGAVKCGMVAVEAAYKEPNMKRFVLTSSASTLMPHKKETFLALKGQTVDESTFSADAKEIAWSKPPFGLEHGGAIYGASKMEQEQSIWRYYKENAARRPDIVVNTIVPDFNFGRSLDPANTASSFGMIVDLFEGKSLGELWHLPRKCTPATLEDKTRVTKSAAILPDVKGERLFAFAFPMNWDMILEILRKQNPGRKFVDNFHAEEYPVTVKPIARAGSLLRRIGRPGWISMEESIAGNTEHLKGTTNGHTNGAVNGA</sequence>
<keyword evidence="1" id="KW-0560">Oxidoreductase</keyword>
<gene>
    <name evidence="4" type="ORF">CSOJ01_14441</name>
</gene>
<feature type="domain" description="NAD-dependent epimerase/dehydratase" evidence="3">
    <location>
        <begin position="15"/>
        <end position="139"/>
    </location>
</feature>
<protein>
    <submittedName>
        <fullName evidence="4">NAD dependent epimerase/dehydratase</fullName>
    </submittedName>
</protein>
<name>A0A8H6IQ09_9PEZI</name>
<dbReference type="EMBL" id="WIGN01000487">
    <property type="protein sequence ID" value="KAF6791043.1"/>
    <property type="molecule type" value="Genomic_DNA"/>
</dbReference>
<organism evidence="4 5">
    <name type="scientific">Colletotrichum sojae</name>
    <dbReference type="NCBI Taxonomy" id="2175907"/>
    <lineage>
        <taxon>Eukaryota</taxon>
        <taxon>Fungi</taxon>
        <taxon>Dikarya</taxon>
        <taxon>Ascomycota</taxon>
        <taxon>Pezizomycotina</taxon>
        <taxon>Sordariomycetes</taxon>
        <taxon>Hypocreomycetidae</taxon>
        <taxon>Glomerellales</taxon>
        <taxon>Glomerellaceae</taxon>
        <taxon>Colletotrichum</taxon>
        <taxon>Colletotrichum orchidearum species complex</taxon>
    </lineage>
</organism>
<dbReference type="GO" id="GO:0016616">
    <property type="term" value="F:oxidoreductase activity, acting on the CH-OH group of donors, NAD or NADP as acceptor"/>
    <property type="evidence" value="ECO:0007669"/>
    <property type="project" value="TreeGrafter"/>
</dbReference>
<dbReference type="Gene3D" id="3.40.50.720">
    <property type="entry name" value="NAD(P)-binding Rossmann-like Domain"/>
    <property type="match status" value="1"/>
</dbReference>
<evidence type="ECO:0000259" key="3">
    <source>
        <dbReference type="Pfam" id="PF01370"/>
    </source>
</evidence>
<comment type="caution">
    <text evidence="4">The sequence shown here is derived from an EMBL/GenBank/DDBJ whole genome shotgun (WGS) entry which is preliminary data.</text>
</comment>
<accession>A0A8H6IQ09</accession>
<dbReference type="PANTHER" id="PTHR10366">
    <property type="entry name" value="NAD DEPENDENT EPIMERASE/DEHYDRATASE"/>
    <property type="match status" value="1"/>
</dbReference>
<dbReference type="PANTHER" id="PTHR10366:SF562">
    <property type="entry name" value="ALDEHYDE REDUCTASE II (AFU_ORTHOLOGUE AFUA_1G11360)"/>
    <property type="match status" value="1"/>
</dbReference>
<comment type="similarity">
    <text evidence="2">Belongs to the NAD(P)-dependent epimerase/dehydratase family. Dihydroflavonol-4-reductase subfamily.</text>
</comment>
<dbReference type="InterPro" id="IPR050425">
    <property type="entry name" value="NAD(P)_dehydrat-like"/>
</dbReference>
<reference evidence="4 5" key="1">
    <citation type="journal article" date="2020" name="Phytopathology">
        <title>Genome Sequence Resources of Colletotrichum truncatum, C. plurivorum, C. musicola, and C. sojae: Four Species Pathogenic to Soybean (Glycine max).</title>
        <authorList>
            <person name="Rogerio F."/>
            <person name="Boufleur T.R."/>
            <person name="Ciampi-Guillardi M."/>
            <person name="Sukno S.A."/>
            <person name="Thon M.R."/>
            <person name="Massola Junior N.S."/>
            <person name="Baroncelli R."/>
        </authorList>
    </citation>
    <scope>NUCLEOTIDE SEQUENCE [LARGE SCALE GENOMIC DNA]</scope>
    <source>
        <strain evidence="4 5">LFN0009</strain>
    </source>
</reference>
<evidence type="ECO:0000313" key="5">
    <source>
        <dbReference type="Proteomes" id="UP000652219"/>
    </source>
</evidence>
<dbReference type="Pfam" id="PF01370">
    <property type="entry name" value="Epimerase"/>
    <property type="match status" value="1"/>
</dbReference>
<evidence type="ECO:0000256" key="2">
    <source>
        <dbReference type="ARBA" id="ARBA00023445"/>
    </source>
</evidence>
<keyword evidence="5" id="KW-1185">Reference proteome</keyword>
<dbReference type="InterPro" id="IPR036291">
    <property type="entry name" value="NAD(P)-bd_dom_sf"/>
</dbReference>
<evidence type="ECO:0000313" key="4">
    <source>
        <dbReference type="EMBL" id="KAF6791043.1"/>
    </source>
</evidence>
<dbReference type="Proteomes" id="UP000652219">
    <property type="component" value="Unassembled WGS sequence"/>
</dbReference>
<evidence type="ECO:0000256" key="1">
    <source>
        <dbReference type="ARBA" id="ARBA00023002"/>
    </source>
</evidence>
<dbReference type="AlphaFoldDB" id="A0A8H6IQ09"/>
<dbReference type="SUPFAM" id="SSF51735">
    <property type="entry name" value="NAD(P)-binding Rossmann-fold domains"/>
    <property type="match status" value="1"/>
</dbReference>
<proteinExistence type="inferred from homology"/>
<dbReference type="InterPro" id="IPR001509">
    <property type="entry name" value="Epimerase_deHydtase"/>
</dbReference>